<organism evidence="2 3">
    <name type="scientific">Streptomyces flavochromogenes</name>
    <dbReference type="NCBI Taxonomy" id="68199"/>
    <lineage>
        <taxon>Bacteria</taxon>
        <taxon>Bacillati</taxon>
        <taxon>Actinomycetota</taxon>
        <taxon>Actinomycetes</taxon>
        <taxon>Kitasatosporales</taxon>
        <taxon>Streptomycetaceae</taxon>
        <taxon>Streptomyces</taxon>
    </lineage>
</organism>
<name>A0ABW6XQM5_9ACTN</name>
<accession>A0ABW6XQM5</accession>
<dbReference type="Proteomes" id="UP001602370">
    <property type="component" value="Unassembled WGS sequence"/>
</dbReference>
<protein>
    <submittedName>
        <fullName evidence="2">Uncharacterized protein</fullName>
    </submittedName>
</protein>
<evidence type="ECO:0000256" key="1">
    <source>
        <dbReference type="SAM" id="MobiDB-lite"/>
    </source>
</evidence>
<reference evidence="2 3" key="1">
    <citation type="submission" date="2024-10" db="EMBL/GenBank/DDBJ databases">
        <title>The Natural Products Discovery Center: Release of the First 8490 Sequenced Strains for Exploring Actinobacteria Biosynthetic Diversity.</title>
        <authorList>
            <person name="Kalkreuter E."/>
            <person name="Kautsar S.A."/>
            <person name="Yang D."/>
            <person name="Bader C.D."/>
            <person name="Teijaro C.N."/>
            <person name="Fluegel L."/>
            <person name="Davis C.M."/>
            <person name="Simpson J.R."/>
            <person name="Lauterbach L."/>
            <person name="Steele A.D."/>
            <person name="Gui C."/>
            <person name="Meng S."/>
            <person name="Li G."/>
            <person name="Viehrig K."/>
            <person name="Ye F."/>
            <person name="Su P."/>
            <person name="Kiefer A.F."/>
            <person name="Nichols A."/>
            <person name="Cepeda A.J."/>
            <person name="Yan W."/>
            <person name="Fan B."/>
            <person name="Jiang Y."/>
            <person name="Adhikari A."/>
            <person name="Zheng C.-J."/>
            <person name="Schuster L."/>
            <person name="Cowan T.M."/>
            <person name="Smanski M.J."/>
            <person name="Chevrette M.G."/>
            <person name="De Carvalho L.P.S."/>
            <person name="Shen B."/>
        </authorList>
    </citation>
    <scope>NUCLEOTIDE SEQUENCE [LARGE SCALE GENOMIC DNA]</scope>
    <source>
        <strain evidence="2 3">NPDC012605</strain>
    </source>
</reference>
<proteinExistence type="predicted"/>
<gene>
    <name evidence="2" type="ORF">ACFY8C_15875</name>
</gene>
<feature type="compositionally biased region" description="Acidic residues" evidence="1">
    <location>
        <begin position="1"/>
        <end position="15"/>
    </location>
</feature>
<comment type="caution">
    <text evidence="2">The sequence shown here is derived from an EMBL/GenBank/DDBJ whole genome shotgun (WGS) entry which is preliminary data.</text>
</comment>
<keyword evidence="3" id="KW-1185">Reference proteome</keyword>
<dbReference type="RefSeq" id="WP_388307546.1">
    <property type="nucleotide sequence ID" value="NZ_JBIBDZ010000004.1"/>
</dbReference>
<sequence length="62" mass="6560">MGDEDRGDAEGELEAADLLPQAADGRPIEWTEDRCRAGSVTFNVSNSVGTAPLVRDPGSLLM</sequence>
<dbReference type="EMBL" id="JBIBDZ010000004">
    <property type="protein sequence ID" value="MFF5919802.1"/>
    <property type="molecule type" value="Genomic_DNA"/>
</dbReference>
<evidence type="ECO:0000313" key="3">
    <source>
        <dbReference type="Proteomes" id="UP001602370"/>
    </source>
</evidence>
<evidence type="ECO:0000313" key="2">
    <source>
        <dbReference type="EMBL" id="MFF5919802.1"/>
    </source>
</evidence>
<feature type="region of interest" description="Disordered" evidence="1">
    <location>
        <begin position="1"/>
        <end position="26"/>
    </location>
</feature>